<evidence type="ECO:0000313" key="10">
    <source>
        <dbReference type="Proteomes" id="UP000636709"/>
    </source>
</evidence>
<dbReference type="Pfam" id="PF18052">
    <property type="entry name" value="Rx_N"/>
    <property type="match status" value="1"/>
</dbReference>
<comment type="caution">
    <text evidence="9">The sequence shown here is derived from an EMBL/GenBank/DDBJ whole genome shotgun (WGS) entry which is preliminary data.</text>
</comment>
<dbReference type="OrthoDB" id="675227at2759"/>
<evidence type="ECO:0000256" key="3">
    <source>
        <dbReference type="ARBA" id="ARBA00022737"/>
    </source>
</evidence>
<evidence type="ECO:0000256" key="1">
    <source>
        <dbReference type="ARBA" id="ARBA00008894"/>
    </source>
</evidence>
<dbReference type="GO" id="GO:0043531">
    <property type="term" value="F:ADP binding"/>
    <property type="evidence" value="ECO:0007669"/>
    <property type="project" value="InterPro"/>
</dbReference>
<dbReference type="InterPro" id="IPR002182">
    <property type="entry name" value="NB-ARC"/>
</dbReference>
<feature type="domain" description="NB-ARC" evidence="7">
    <location>
        <begin position="230"/>
        <end position="318"/>
    </location>
</feature>
<evidence type="ECO:0000259" key="8">
    <source>
        <dbReference type="Pfam" id="PF18052"/>
    </source>
</evidence>
<name>A0A835KNA8_9POAL</name>
<keyword evidence="10" id="KW-1185">Reference proteome</keyword>
<feature type="region of interest" description="Disordered" evidence="6">
    <location>
        <begin position="139"/>
        <end position="160"/>
    </location>
</feature>
<dbReference type="SUPFAM" id="SSF52540">
    <property type="entry name" value="P-loop containing nucleoside triphosphate hydrolases"/>
    <property type="match status" value="2"/>
</dbReference>
<evidence type="ECO:0000313" key="9">
    <source>
        <dbReference type="EMBL" id="KAF8758144.1"/>
    </source>
</evidence>
<keyword evidence="4" id="KW-0547">Nucleotide-binding</keyword>
<dbReference type="InterPro" id="IPR041118">
    <property type="entry name" value="Rx_N"/>
</dbReference>
<accession>A0A835KNA8</accession>
<evidence type="ECO:0000256" key="4">
    <source>
        <dbReference type="ARBA" id="ARBA00022741"/>
    </source>
</evidence>
<feature type="domain" description="NB-ARC" evidence="7">
    <location>
        <begin position="364"/>
        <end position="523"/>
    </location>
</feature>
<dbReference type="EMBL" id="JACEFO010000740">
    <property type="protein sequence ID" value="KAF8758144.1"/>
    <property type="molecule type" value="Genomic_DNA"/>
</dbReference>
<dbReference type="Gene3D" id="3.40.50.300">
    <property type="entry name" value="P-loop containing nucleotide triphosphate hydrolases"/>
    <property type="match status" value="1"/>
</dbReference>
<dbReference type="AlphaFoldDB" id="A0A835KNA8"/>
<keyword evidence="3" id="KW-0677">Repeat</keyword>
<dbReference type="Pfam" id="PF00931">
    <property type="entry name" value="NB-ARC"/>
    <property type="match status" value="2"/>
</dbReference>
<feature type="domain" description="Disease resistance N-terminal" evidence="8">
    <location>
        <begin position="16"/>
        <end position="99"/>
    </location>
</feature>
<dbReference type="InterPro" id="IPR027417">
    <property type="entry name" value="P-loop_NTPase"/>
</dbReference>
<evidence type="ECO:0000259" key="7">
    <source>
        <dbReference type="Pfam" id="PF00931"/>
    </source>
</evidence>
<dbReference type="PRINTS" id="PR00364">
    <property type="entry name" value="DISEASERSIST"/>
</dbReference>
<organism evidence="9 10">
    <name type="scientific">Digitaria exilis</name>
    <dbReference type="NCBI Taxonomy" id="1010633"/>
    <lineage>
        <taxon>Eukaryota</taxon>
        <taxon>Viridiplantae</taxon>
        <taxon>Streptophyta</taxon>
        <taxon>Embryophyta</taxon>
        <taxon>Tracheophyta</taxon>
        <taxon>Spermatophyta</taxon>
        <taxon>Magnoliopsida</taxon>
        <taxon>Liliopsida</taxon>
        <taxon>Poales</taxon>
        <taxon>Poaceae</taxon>
        <taxon>PACMAD clade</taxon>
        <taxon>Panicoideae</taxon>
        <taxon>Panicodae</taxon>
        <taxon>Paniceae</taxon>
        <taxon>Anthephorinae</taxon>
        <taxon>Digitaria</taxon>
    </lineage>
</organism>
<dbReference type="InterPro" id="IPR038005">
    <property type="entry name" value="RX-like_CC"/>
</dbReference>
<dbReference type="GO" id="GO:0006952">
    <property type="term" value="P:defense response"/>
    <property type="evidence" value="ECO:0007669"/>
    <property type="project" value="UniProtKB-KW"/>
</dbReference>
<protein>
    <submittedName>
        <fullName evidence="9">Uncharacterized protein</fullName>
    </submittedName>
</protein>
<sequence>MEITALSLGKSVLDGALGYAKSAIAEEAALLFGVDRDHAFIRDELEMMLAFLMAAHEERDEHKVVKTWVKQVRDVAYDVEDSLQDFAVHLDGKPSWWRKLQKLLYWHRVAKQMKELRTKVEDVSQRNVRYRLIRGPDTKSAASIGQSSMTGETMSGIEEARRQRDKEKVEIIRLINSKDENLRVIAVWGSSGVMEEKSIIKQFYFDCIEEAAPTQQEAAPGAAQDLRRMAMMNEGDLVDAFKKYVNEKRYLIVLGDLSSTEEWNQIKACFQSSKKGSRLIVCAEQVEVASLCVGPDTVQPECKQLSSDKTFYAFYEKGSQGGTTDLREEGPSFDSTNSTNGKGLARMETMVAAFKEARLIGRDNEKSKILKMISNEDNKEFEVISICGMGGVGKTTLVKCVYQSQELNAMFDKRACVTIKRPFNASELLSSLSKQLDDKQQADGDKLAGLLDGKRYLIVLDDISSTTEWDVVVKEFPTTLTRSRIIVTTRLENIAKHCSKKDTNIYKLKFLGDKGAHDLLTEKFHKIS</sequence>
<evidence type="ECO:0000256" key="2">
    <source>
        <dbReference type="ARBA" id="ARBA00022614"/>
    </source>
</evidence>
<comment type="similarity">
    <text evidence="1">Belongs to the disease resistance NB-LRR family.</text>
</comment>
<keyword evidence="2" id="KW-0433">Leucine-rich repeat</keyword>
<dbReference type="Gene3D" id="1.20.5.4130">
    <property type="match status" value="1"/>
</dbReference>
<evidence type="ECO:0000256" key="5">
    <source>
        <dbReference type="ARBA" id="ARBA00022821"/>
    </source>
</evidence>
<dbReference type="PANTHER" id="PTHR19338">
    <property type="entry name" value="TRANSLOCASE OF INNER MITOCHONDRIAL MEMBRANE 13 HOMOLOG"/>
    <property type="match status" value="1"/>
</dbReference>
<gene>
    <name evidence="9" type="ORF">HU200_010660</name>
</gene>
<evidence type="ECO:0000256" key="6">
    <source>
        <dbReference type="SAM" id="MobiDB-lite"/>
    </source>
</evidence>
<keyword evidence="5" id="KW-0611">Plant defense</keyword>
<reference evidence="9" key="1">
    <citation type="submission" date="2020-07" db="EMBL/GenBank/DDBJ databases">
        <title>Genome sequence and genetic diversity analysis of an under-domesticated orphan crop, white fonio (Digitaria exilis).</title>
        <authorList>
            <person name="Bennetzen J.L."/>
            <person name="Chen S."/>
            <person name="Ma X."/>
            <person name="Wang X."/>
            <person name="Yssel A.E.J."/>
            <person name="Chaluvadi S.R."/>
            <person name="Johnson M."/>
            <person name="Gangashetty P."/>
            <person name="Hamidou F."/>
            <person name="Sanogo M.D."/>
            <person name="Zwaenepoel A."/>
            <person name="Wallace J."/>
            <person name="Van De Peer Y."/>
            <person name="Van Deynze A."/>
        </authorList>
    </citation>
    <scope>NUCLEOTIDE SEQUENCE</scope>
    <source>
        <tissue evidence="9">Leaves</tissue>
    </source>
</reference>
<proteinExistence type="inferred from homology"/>
<feature type="compositionally biased region" description="Polar residues" evidence="6">
    <location>
        <begin position="140"/>
        <end position="153"/>
    </location>
</feature>
<dbReference type="CDD" id="cd14798">
    <property type="entry name" value="RX-CC_like"/>
    <property type="match status" value="1"/>
</dbReference>
<dbReference type="Proteomes" id="UP000636709">
    <property type="component" value="Unassembled WGS sequence"/>
</dbReference>
<dbReference type="PANTHER" id="PTHR19338:SF58">
    <property type="entry name" value="OS09G0517100 PROTEIN"/>
    <property type="match status" value="1"/>
</dbReference>